<dbReference type="VEuPathDB" id="PlasmoDB:PocGH01_12060600"/>
<keyword evidence="5 6" id="KW-0067">ATP-binding</keyword>
<evidence type="ECO:0000256" key="2">
    <source>
        <dbReference type="ARBA" id="ARBA00022679"/>
    </source>
</evidence>
<evidence type="ECO:0000256" key="3">
    <source>
        <dbReference type="ARBA" id="ARBA00022741"/>
    </source>
</evidence>
<keyword evidence="10" id="KW-1185">Reference proteome</keyword>
<evidence type="ECO:0000256" key="5">
    <source>
        <dbReference type="ARBA" id="ARBA00022840"/>
    </source>
</evidence>
<dbReference type="InterPro" id="IPR000719">
    <property type="entry name" value="Prot_kinase_dom"/>
</dbReference>
<dbReference type="GO" id="GO:0035556">
    <property type="term" value="P:intracellular signal transduction"/>
    <property type="evidence" value="ECO:0007669"/>
    <property type="project" value="TreeGrafter"/>
</dbReference>
<dbReference type="GO" id="GO:0005524">
    <property type="term" value="F:ATP binding"/>
    <property type="evidence" value="ECO:0007669"/>
    <property type="project" value="UniProtKB-UniRule"/>
</dbReference>
<dbReference type="PROSITE" id="PS50011">
    <property type="entry name" value="PROTEIN_KINASE_DOM"/>
    <property type="match status" value="1"/>
</dbReference>
<dbReference type="PANTHER" id="PTHR24346:SF82">
    <property type="entry name" value="KP78A-RELATED"/>
    <property type="match status" value="1"/>
</dbReference>
<dbReference type="InterPro" id="IPR017441">
    <property type="entry name" value="Protein_kinase_ATP_BS"/>
</dbReference>
<dbReference type="PANTHER" id="PTHR24346">
    <property type="entry name" value="MAP/MICROTUBULE AFFINITY-REGULATING KINASE"/>
    <property type="match status" value="1"/>
</dbReference>
<feature type="compositionally biased region" description="Basic and acidic residues" evidence="7">
    <location>
        <begin position="52"/>
        <end position="69"/>
    </location>
</feature>
<dbReference type="EC" id="2.7.11.1" evidence="9"/>
<reference evidence="9 10" key="1">
    <citation type="submission" date="2016-06" db="EMBL/GenBank/DDBJ databases">
        <authorList>
            <consortium name="Pathogen Informatics"/>
        </authorList>
    </citation>
    <scope>NUCLEOTIDE SEQUENCE [LARGE SCALE GENOMIC DNA]</scope>
    <source>
        <strain evidence="9">PocGH01</strain>
    </source>
</reference>
<dbReference type="AlphaFoldDB" id="A0A1D3TL96"/>
<dbReference type="Pfam" id="PF00069">
    <property type="entry name" value="Pkinase"/>
    <property type="match status" value="1"/>
</dbReference>
<dbReference type="CDD" id="cd14003">
    <property type="entry name" value="STKc_AMPK-like"/>
    <property type="match status" value="1"/>
</dbReference>
<gene>
    <name evidence="9" type="primary">KIN</name>
    <name evidence="9" type="ORF">POCGH01_12060600</name>
</gene>
<dbReference type="FunFam" id="1.10.510.10:FF:000759">
    <property type="entry name" value="CAMK/CAMKL/AMPK protein kinase"/>
    <property type="match status" value="1"/>
</dbReference>
<evidence type="ECO:0000256" key="7">
    <source>
        <dbReference type="SAM" id="MobiDB-lite"/>
    </source>
</evidence>
<feature type="region of interest" description="Disordered" evidence="7">
    <location>
        <begin position="469"/>
        <end position="501"/>
    </location>
</feature>
<dbReference type="PROSITE" id="PS00107">
    <property type="entry name" value="PROTEIN_KINASE_ATP"/>
    <property type="match status" value="1"/>
</dbReference>
<dbReference type="FunFam" id="3.30.200.20:FF:000042">
    <property type="entry name" value="Aurora kinase A"/>
    <property type="match status" value="1"/>
</dbReference>
<proteinExistence type="predicted"/>
<dbReference type="Proteomes" id="UP000242942">
    <property type="component" value="Chromosome 12"/>
</dbReference>
<keyword evidence="1 9" id="KW-0723">Serine/threonine-protein kinase</keyword>
<evidence type="ECO:0000256" key="4">
    <source>
        <dbReference type="ARBA" id="ARBA00022777"/>
    </source>
</evidence>
<feature type="region of interest" description="Disordered" evidence="7">
    <location>
        <begin position="515"/>
        <end position="535"/>
    </location>
</feature>
<feature type="binding site" evidence="6">
    <location>
        <position position="590"/>
    </location>
    <ligand>
        <name>ATP</name>
        <dbReference type="ChEBI" id="CHEBI:30616"/>
    </ligand>
</feature>
<dbReference type="PROSITE" id="PS00108">
    <property type="entry name" value="PROTEIN_KINASE_ST"/>
    <property type="match status" value="1"/>
</dbReference>
<dbReference type="EMBL" id="LT594593">
    <property type="protein sequence ID" value="SCP05740.1"/>
    <property type="molecule type" value="Genomic_DNA"/>
</dbReference>
<feature type="compositionally biased region" description="Polar residues" evidence="7">
    <location>
        <begin position="520"/>
        <end position="531"/>
    </location>
</feature>
<dbReference type="Gene3D" id="1.10.510.10">
    <property type="entry name" value="Transferase(Phosphotransferase) domain 1"/>
    <property type="match status" value="1"/>
</dbReference>
<evidence type="ECO:0000313" key="9">
    <source>
        <dbReference type="EMBL" id="SCP05740.1"/>
    </source>
</evidence>
<feature type="region of interest" description="Disordered" evidence="7">
    <location>
        <begin position="48"/>
        <end position="69"/>
    </location>
</feature>
<organism evidence="9 10">
    <name type="scientific">Plasmodium ovale</name>
    <name type="common">malaria parasite P. ovale</name>
    <dbReference type="NCBI Taxonomy" id="36330"/>
    <lineage>
        <taxon>Eukaryota</taxon>
        <taxon>Sar</taxon>
        <taxon>Alveolata</taxon>
        <taxon>Apicomplexa</taxon>
        <taxon>Aconoidasida</taxon>
        <taxon>Haemosporida</taxon>
        <taxon>Plasmodiidae</taxon>
        <taxon>Plasmodium</taxon>
        <taxon>Plasmodium (Plasmodium)</taxon>
    </lineage>
</organism>
<feature type="compositionally biased region" description="Basic and acidic residues" evidence="7">
    <location>
        <begin position="485"/>
        <end position="501"/>
    </location>
</feature>
<dbReference type="GO" id="GO:0005737">
    <property type="term" value="C:cytoplasm"/>
    <property type="evidence" value="ECO:0007669"/>
    <property type="project" value="TreeGrafter"/>
</dbReference>
<dbReference type="SUPFAM" id="SSF56112">
    <property type="entry name" value="Protein kinase-like (PK-like)"/>
    <property type="match status" value="1"/>
</dbReference>
<feature type="domain" description="Protein kinase" evidence="8">
    <location>
        <begin position="561"/>
        <end position="813"/>
    </location>
</feature>
<keyword evidence="3 6" id="KW-0547">Nucleotide-binding</keyword>
<dbReference type="GO" id="GO:0004674">
    <property type="term" value="F:protein serine/threonine kinase activity"/>
    <property type="evidence" value="ECO:0007669"/>
    <property type="project" value="UniProtKB-KW"/>
</dbReference>
<dbReference type="InterPro" id="IPR008271">
    <property type="entry name" value="Ser/Thr_kinase_AS"/>
</dbReference>
<keyword evidence="2 9" id="KW-0808">Transferase</keyword>
<dbReference type="VEuPathDB" id="PlasmoDB:POWCR01_120055300"/>
<evidence type="ECO:0000313" key="10">
    <source>
        <dbReference type="Proteomes" id="UP000242942"/>
    </source>
</evidence>
<evidence type="ECO:0000259" key="8">
    <source>
        <dbReference type="PROSITE" id="PS50011"/>
    </source>
</evidence>
<sequence>MAIAGSASKKSPMSGEVKRHVSVDSVCKKEISSCDIFRKNRHSIFPLGTKYSNEKGRESLSQERERKSKDNPCVANKKVCILTGKVSKRNICAKKESCEKLEMHIHEMEKAKNLCTLSDNVHMRIPYIQREEKKKSACTLIPTSKEHNYKKFPIQPSKKNIEMKIVRKEIIPCKDNTRNNIDNNACTLLRKSQKMKSGNLKKEHVHVYKIPLKRKEQLPKNLHVDKNFHLVGKSQKSNFPLKTYTKSKNKKLSHCWRYDVQKNRHENISKNKLTSKFQNKAKYLLKYDSVQEGYKHKYDKDIKEEKKRTNCKQTSGQLKKRYFQKGCKNRISCFLNGIENHANFEKLIKGNVLIKGGNANSTDKQAKSTVTDGKGTSCDNSIHICKAGSAWLGRYGKNVRIVEKMISVNTNGEALIGATLSDGQSSGATSSLGKSCCGTESCGKALRKNLHGVKRRSVISQMGMRLLSKSNLNSSKQTLPNRSTPKKELPDNGKWKNEGKRRYAKKERIKGNYERVPKKGTTTGNVSTNDTPKVKAQTRECSSKRYKIIVVQNNNEEVGHYIITGKIGKGTFGKVCLGIHMYTCEIVAIKILNKKKLLHLISYEKIMKEIKIHKNIEHNHICRFYEVHESKNNLYMILEYLPNGDLLTYVYKNENINENSARRILYQLISAIDYLHKNSIVHRDLKPENILLDYNNNVKLIDFGLSTIYKKNSLLTTSCGSPFYTSPEILLGNKYHAELTDVWSLGVILFLLLNRKLPFNHNDLNQLFLKIIKGILHFEPNVSPSAKNLIQNMLNVNYKKRYSLFHIKRHSWFCNHNMKKINMNCSGDGCNLMDCSTCLYVMITKNNVHYNDLIISRVSKVHKIDKDLIHSQLNSQHKNFVKTTYYLLLNKTTRMLSENSFLHSHYALVKGKAMQEGVMEAGEEDFREEVSVTSKSIHSHPSNTLFPLLLPPCVPQTNDATAVDRLPKGSTQQNCYLSLFNFLHPLKRNYLFVKLKREEQMPNENHHNINISGYYRQNNHVLNFKHTNNDMFDES</sequence>
<accession>A0A1D3TL96</accession>
<dbReference type="OrthoDB" id="193931at2759"/>
<name>A0A1D3TL96_PLAOA</name>
<evidence type="ECO:0000256" key="6">
    <source>
        <dbReference type="PROSITE-ProRule" id="PRU10141"/>
    </source>
</evidence>
<evidence type="ECO:0000256" key="1">
    <source>
        <dbReference type="ARBA" id="ARBA00022527"/>
    </source>
</evidence>
<keyword evidence="4 9" id="KW-0418">Kinase</keyword>
<protein>
    <submittedName>
        <fullName evidence="9">Serine/threonine protein kinase KIN, putative</fullName>
        <ecNumber evidence="9">2.7.11.1</ecNumber>
    </submittedName>
</protein>
<dbReference type="InterPro" id="IPR011009">
    <property type="entry name" value="Kinase-like_dom_sf"/>
</dbReference>
<dbReference type="SMART" id="SM00220">
    <property type="entry name" value="S_TKc"/>
    <property type="match status" value="1"/>
</dbReference>